<dbReference type="PROSITE" id="PS51462">
    <property type="entry name" value="NUDIX"/>
    <property type="match status" value="1"/>
</dbReference>
<feature type="domain" description="Nudix hydrolase" evidence="7">
    <location>
        <begin position="55"/>
        <end position="191"/>
    </location>
</feature>
<keyword evidence="3" id="KW-0479">Metal-binding</keyword>
<evidence type="ECO:0000313" key="8">
    <source>
        <dbReference type="EMBL" id="SDF46905.1"/>
    </source>
</evidence>
<evidence type="ECO:0000313" key="9">
    <source>
        <dbReference type="Proteomes" id="UP000199415"/>
    </source>
</evidence>
<organism evidence="8 9">
    <name type="scientific">Limimonas halophila</name>
    <dbReference type="NCBI Taxonomy" id="1082479"/>
    <lineage>
        <taxon>Bacteria</taxon>
        <taxon>Pseudomonadati</taxon>
        <taxon>Pseudomonadota</taxon>
        <taxon>Alphaproteobacteria</taxon>
        <taxon>Rhodospirillales</taxon>
        <taxon>Rhodovibrionaceae</taxon>
        <taxon>Limimonas</taxon>
    </lineage>
</organism>
<evidence type="ECO:0000256" key="6">
    <source>
        <dbReference type="ARBA" id="ARBA00023211"/>
    </source>
</evidence>
<evidence type="ECO:0000256" key="1">
    <source>
        <dbReference type="ARBA" id="ARBA00001936"/>
    </source>
</evidence>
<name>A0A1G7LBS6_9PROT</name>
<comment type="cofactor">
    <cofactor evidence="1">
        <name>Mn(2+)</name>
        <dbReference type="ChEBI" id="CHEBI:29035"/>
    </cofactor>
</comment>
<evidence type="ECO:0000259" key="7">
    <source>
        <dbReference type="PROSITE" id="PS51462"/>
    </source>
</evidence>
<dbReference type="InterPro" id="IPR045121">
    <property type="entry name" value="CoAse"/>
</dbReference>
<evidence type="ECO:0000256" key="3">
    <source>
        <dbReference type="ARBA" id="ARBA00022723"/>
    </source>
</evidence>
<keyword evidence="6" id="KW-0464">Manganese</keyword>
<dbReference type="Gene3D" id="3.90.79.10">
    <property type="entry name" value="Nucleoside Triphosphate Pyrophosphohydrolase"/>
    <property type="match status" value="1"/>
</dbReference>
<evidence type="ECO:0000256" key="5">
    <source>
        <dbReference type="ARBA" id="ARBA00022842"/>
    </source>
</evidence>
<keyword evidence="9" id="KW-1185">Reference proteome</keyword>
<dbReference type="PROSITE" id="PS51257">
    <property type="entry name" value="PROKAR_LIPOPROTEIN"/>
    <property type="match status" value="1"/>
</dbReference>
<evidence type="ECO:0000256" key="2">
    <source>
        <dbReference type="ARBA" id="ARBA00001946"/>
    </source>
</evidence>
<dbReference type="GO" id="GO:0046872">
    <property type="term" value="F:metal ion binding"/>
    <property type="evidence" value="ECO:0007669"/>
    <property type="project" value="UniProtKB-KW"/>
</dbReference>
<dbReference type="GO" id="GO:0010945">
    <property type="term" value="F:coenzyme A diphosphatase activity"/>
    <property type="evidence" value="ECO:0007669"/>
    <property type="project" value="InterPro"/>
</dbReference>
<dbReference type="PANTHER" id="PTHR12992:SF11">
    <property type="entry name" value="MITOCHONDRIAL COENZYME A DIPHOSPHATASE NUDT8"/>
    <property type="match status" value="1"/>
</dbReference>
<dbReference type="InterPro" id="IPR015797">
    <property type="entry name" value="NUDIX_hydrolase-like_dom_sf"/>
</dbReference>
<dbReference type="InterPro" id="IPR000086">
    <property type="entry name" value="NUDIX_hydrolase_dom"/>
</dbReference>
<protein>
    <submittedName>
        <fullName evidence="8">8-oxo-dGTP pyrophosphatase MutT, NUDIX family</fullName>
    </submittedName>
</protein>
<keyword evidence="4" id="KW-0378">Hydrolase</keyword>
<dbReference type="SUPFAM" id="SSF55811">
    <property type="entry name" value="Nudix"/>
    <property type="match status" value="1"/>
</dbReference>
<dbReference type="NCBIfam" id="NF007980">
    <property type="entry name" value="PRK10707.1"/>
    <property type="match status" value="1"/>
</dbReference>
<dbReference type="PANTHER" id="PTHR12992">
    <property type="entry name" value="NUDIX HYDROLASE"/>
    <property type="match status" value="1"/>
</dbReference>
<dbReference type="RefSeq" id="WP_090018243.1">
    <property type="nucleotide sequence ID" value="NZ_FNCE01000001.1"/>
</dbReference>
<proteinExistence type="predicted"/>
<dbReference type="STRING" id="1082479.SAMN05216241_101192"/>
<comment type="cofactor">
    <cofactor evidence="2">
        <name>Mg(2+)</name>
        <dbReference type="ChEBI" id="CHEBI:18420"/>
    </cofactor>
</comment>
<dbReference type="AlphaFoldDB" id="A0A1G7LBS6"/>
<evidence type="ECO:0000256" key="4">
    <source>
        <dbReference type="ARBA" id="ARBA00022801"/>
    </source>
</evidence>
<dbReference type="OrthoDB" id="9802805at2"/>
<dbReference type="CDD" id="cd03426">
    <property type="entry name" value="NUDIX_CoAse_Nudt7"/>
    <property type="match status" value="1"/>
</dbReference>
<dbReference type="Proteomes" id="UP000199415">
    <property type="component" value="Unassembled WGS sequence"/>
</dbReference>
<reference evidence="8 9" key="1">
    <citation type="submission" date="2016-10" db="EMBL/GenBank/DDBJ databases">
        <authorList>
            <person name="de Groot N.N."/>
        </authorList>
    </citation>
    <scope>NUCLEOTIDE SEQUENCE [LARGE SCALE GENOMIC DNA]</scope>
    <source>
        <strain evidence="8 9">DSM 25584</strain>
    </source>
</reference>
<gene>
    <name evidence="8" type="ORF">SAMN05216241_101192</name>
</gene>
<sequence>MEPRRVLSAGNGLTAANGISPQAVAACLRARGQLSARRRGDDDLNPGLLDGLAAARDAAVLVPLICRPVGLHVLLTRRTGHLTAHAGQIAFPGGRVDPDDRDCVTTALREAREEVALDPAAVEVAGFLDPYITRSGYRVRPVVGLVRPDAHVRANPDEVAEIFEVPLAVFTEPGTRRTMAHPEAGAQRRYHEFPYGPHRIWGATAGMLVNLAEILAAADPGA</sequence>
<accession>A0A1G7LBS6</accession>
<dbReference type="Pfam" id="PF00293">
    <property type="entry name" value="NUDIX"/>
    <property type="match status" value="1"/>
</dbReference>
<keyword evidence="5" id="KW-0460">Magnesium</keyword>
<dbReference type="EMBL" id="FNCE01000001">
    <property type="protein sequence ID" value="SDF46905.1"/>
    <property type="molecule type" value="Genomic_DNA"/>
</dbReference>